<reference evidence="8 9" key="1">
    <citation type="submission" date="2020-07" db="EMBL/GenBank/DDBJ databases">
        <authorList>
            <person name="Feng X."/>
        </authorList>
    </citation>
    <scope>NUCLEOTIDE SEQUENCE [LARGE SCALE GENOMIC DNA]</scope>
    <source>
        <strain evidence="8 9">JCM14086</strain>
    </source>
</reference>
<dbReference type="AlphaFoldDB" id="A0A7X1E3Z4"/>
<keyword evidence="3" id="KW-0255">Endonuclease</keyword>
<organism evidence="8 9">
    <name type="scientific">Puniceicoccus vermicola</name>
    <dbReference type="NCBI Taxonomy" id="388746"/>
    <lineage>
        <taxon>Bacteria</taxon>
        <taxon>Pseudomonadati</taxon>
        <taxon>Verrucomicrobiota</taxon>
        <taxon>Opitutia</taxon>
        <taxon>Puniceicoccales</taxon>
        <taxon>Puniceicoccaceae</taxon>
        <taxon>Puniceicoccus</taxon>
    </lineage>
</organism>
<evidence type="ECO:0000256" key="2">
    <source>
        <dbReference type="ARBA" id="ARBA00022722"/>
    </source>
</evidence>
<dbReference type="RefSeq" id="WP_185692201.1">
    <property type="nucleotide sequence ID" value="NZ_JACHVA010000053.1"/>
</dbReference>
<evidence type="ECO:0000256" key="1">
    <source>
        <dbReference type="ARBA" id="ARBA00001968"/>
    </source>
</evidence>
<keyword evidence="9" id="KW-1185">Reference proteome</keyword>
<keyword evidence="2" id="KW-0540">Nuclease</keyword>
<dbReference type="InterPro" id="IPR013527">
    <property type="entry name" value="YicC-like_N"/>
</dbReference>
<comment type="similarity">
    <text evidence="5">Belongs to the YicC/YloC family.</text>
</comment>
<evidence type="ECO:0000256" key="5">
    <source>
        <dbReference type="ARBA" id="ARBA00035648"/>
    </source>
</evidence>
<dbReference type="InterPro" id="IPR013551">
    <property type="entry name" value="YicC-like_C"/>
</dbReference>
<dbReference type="Pfam" id="PF08340">
    <property type="entry name" value="YicC-like_C"/>
    <property type="match status" value="1"/>
</dbReference>
<sequence length="290" mass="32815">MNSMTGYGSGNAGTDTFHVEAELHSVNQRGLQVQVHAPREWGGLDTEISNWLRERVTRGKFNVSLRFSRASEDGTEGANWEEVDKRVKLLRKAMFRHQVEEPITPDVLYRILSDSDRESSAPEWEPVKDTVFSALEEAGQGLLAMRAEEGKRLREEFALRAGLLREALQKITDLDEGRTIHHRDALLSRLRQMDLDLDLSDERVAKELAFLADRSDISEETARIDSHLTALNEALDADEPIGRKIEFLLQELHREFNTVGSKASLSELSAVVIEAKQELEKLREQAANVE</sequence>
<gene>
    <name evidence="8" type="ORF">H5P30_06825</name>
</gene>
<dbReference type="GO" id="GO:0004521">
    <property type="term" value="F:RNA endonuclease activity"/>
    <property type="evidence" value="ECO:0007669"/>
    <property type="project" value="InterPro"/>
</dbReference>
<dbReference type="GO" id="GO:0016787">
    <property type="term" value="F:hydrolase activity"/>
    <property type="evidence" value="ECO:0007669"/>
    <property type="project" value="UniProtKB-KW"/>
</dbReference>
<evidence type="ECO:0000313" key="9">
    <source>
        <dbReference type="Proteomes" id="UP000525652"/>
    </source>
</evidence>
<evidence type="ECO:0000313" key="8">
    <source>
        <dbReference type="EMBL" id="MBC2601489.1"/>
    </source>
</evidence>
<comment type="cofactor">
    <cofactor evidence="1">
        <name>a divalent metal cation</name>
        <dbReference type="ChEBI" id="CHEBI:60240"/>
    </cofactor>
</comment>
<dbReference type="PANTHER" id="PTHR30636:SF3">
    <property type="entry name" value="UPF0701 PROTEIN YICC"/>
    <property type="match status" value="1"/>
</dbReference>
<feature type="domain" description="Endoribonuclease YicC-like N-terminal" evidence="6">
    <location>
        <begin position="1"/>
        <end position="154"/>
    </location>
</feature>
<evidence type="ECO:0000256" key="4">
    <source>
        <dbReference type="ARBA" id="ARBA00022801"/>
    </source>
</evidence>
<proteinExistence type="inferred from homology"/>
<evidence type="ECO:0000256" key="3">
    <source>
        <dbReference type="ARBA" id="ARBA00022759"/>
    </source>
</evidence>
<dbReference type="Proteomes" id="UP000525652">
    <property type="component" value="Unassembled WGS sequence"/>
</dbReference>
<feature type="domain" description="Endoribonuclease YicC-like C-terminal" evidence="7">
    <location>
        <begin position="179"/>
        <end position="290"/>
    </location>
</feature>
<dbReference type="NCBIfam" id="TIGR00255">
    <property type="entry name" value="YicC/YloC family endoribonuclease"/>
    <property type="match status" value="1"/>
</dbReference>
<evidence type="ECO:0000259" key="7">
    <source>
        <dbReference type="Pfam" id="PF08340"/>
    </source>
</evidence>
<protein>
    <submittedName>
        <fullName evidence="8">YicC family protein</fullName>
    </submittedName>
</protein>
<comment type="caution">
    <text evidence="8">The sequence shown here is derived from an EMBL/GenBank/DDBJ whole genome shotgun (WGS) entry which is preliminary data.</text>
</comment>
<name>A0A7X1E3Z4_9BACT</name>
<dbReference type="EMBL" id="JACHVA010000053">
    <property type="protein sequence ID" value="MBC2601489.1"/>
    <property type="molecule type" value="Genomic_DNA"/>
</dbReference>
<dbReference type="Pfam" id="PF03755">
    <property type="entry name" value="YicC-like_N"/>
    <property type="match status" value="1"/>
</dbReference>
<dbReference type="InterPro" id="IPR005229">
    <property type="entry name" value="YicC/YloC-like"/>
</dbReference>
<accession>A0A7X1E3Z4</accession>
<evidence type="ECO:0000259" key="6">
    <source>
        <dbReference type="Pfam" id="PF03755"/>
    </source>
</evidence>
<keyword evidence="4" id="KW-0378">Hydrolase</keyword>
<dbReference type="PANTHER" id="PTHR30636">
    <property type="entry name" value="UPF0701 PROTEIN YICC"/>
    <property type="match status" value="1"/>
</dbReference>